<evidence type="ECO:0000313" key="2">
    <source>
        <dbReference type="Proteomes" id="UP000178951"/>
    </source>
</evidence>
<dbReference type="Gene3D" id="3.40.50.11550">
    <property type="match status" value="1"/>
</dbReference>
<proteinExistence type="predicted"/>
<organism evidence="1 2">
    <name type="scientific">candidate division WOR-1 bacterium RIFOXYB2_FULL_48_7</name>
    <dbReference type="NCBI Taxonomy" id="1802583"/>
    <lineage>
        <taxon>Bacteria</taxon>
        <taxon>Bacillati</taxon>
        <taxon>Saganbacteria</taxon>
    </lineage>
</organism>
<sequence>MVQLKLNLLPQPTPDWLGTRPSVMQRNRLQMQVMKYYPGDIIMALMFLDRKLSTAMQQHIAPFQLGRLLKDKTEQVVFWGEDHGQQRAKQFITTQLVEMHQLGFTHIGIEWAGSDNWPLFREFNISGQGVERIRELLTAQEIAGMFSFSGTENMEFIHQAHELGFTVIPINITNNMHEYDARLQRTVAITYRDLWMAKNIHWGLQERSRLAASSPAKMAVMVGAGHIDKNLGLPYVLQGEYGYSSISVYYATEGTEVDQPMMLPCNRETYKLITLYAPINGSFSHRTPYPADWIVFVP</sequence>
<dbReference type="EMBL" id="MEUF01000083">
    <property type="protein sequence ID" value="OGC31347.1"/>
    <property type="molecule type" value="Genomic_DNA"/>
</dbReference>
<dbReference type="SUPFAM" id="SSF159501">
    <property type="entry name" value="EreA/ChaN-like"/>
    <property type="match status" value="1"/>
</dbReference>
<gene>
    <name evidence="1" type="ORF">A2311_03830</name>
</gene>
<reference evidence="1 2" key="1">
    <citation type="journal article" date="2016" name="Nat. Commun.">
        <title>Thousands of microbial genomes shed light on interconnected biogeochemical processes in an aquifer system.</title>
        <authorList>
            <person name="Anantharaman K."/>
            <person name="Brown C.T."/>
            <person name="Hug L.A."/>
            <person name="Sharon I."/>
            <person name="Castelle C.J."/>
            <person name="Probst A.J."/>
            <person name="Thomas B.C."/>
            <person name="Singh A."/>
            <person name="Wilkins M.J."/>
            <person name="Karaoz U."/>
            <person name="Brodie E.L."/>
            <person name="Williams K.H."/>
            <person name="Hubbard S.S."/>
            <person name="Banfield J.F."/>
        </authorList>
    </citation>
    <scope>NUCLEOTIDE SEQUENCE [LARGE SCALE GENOMIC DNA]</scope>
</reference>
<comment type="caution">
    <text evidence="1">The sequence shown here is derived from an EMBL/GenBank/DDBJ whole genome shotgun (WGS) entry which is preliminary data.</text>
</comment>
<name>A0A1F4TFI6_UNCSA</name>
<protein>
    <recommendedName>
        <fullName evidence="3">Haem-binding uptake Tiki superfamily ChaN domain-containing protein</fullName>
    </recommendedName>
</protein>
<dbReference type="AlphaFoldDB" id="A0A1F4TFI6"/>
<evidence type="ECO:0008006" key="3">
    <source>
        <dbReference type="Google" id="ProtNLM"/>
    </source>
</evidence>
<dbReference type="Proteomes" id="UP000178951">
    <property type="component" value="Unassembled WGS sequence"/>
</dbReference>
<evidence type="ECO:0000313" key="1">
    <source>
        <dbReference type="EMBL" id="OGC31347.1"/>
    </source>
</evidence>
<accession>A0A1F4TFI6</accession>